<dbReference type="RefSeq" id="WP_175590481.1">
    <property type="nucleotide sequence ID" value="NZ_JABWGN010000006.1"/>
</dbReference>
<proteinExistence type="predicted"/>
<feature type="domain" description="DUF7144" evidence="2">
    <location>
        <begin position="15"/>
        <end position="129"/>
    </location>
</feature>
<name>A0A7Y6I902_9ACTN</name>
<dbReference type="AlphaFoldDB" id="A0A7Y6I902"/>
<feature type="transmembrane region" description="Helical" evidence="1">
    <location>
        <begin position="108"/>
        <end position="126"/>
    </location>
</feature>
<organism evidence="3 4">
    <name type="scientific">Nonomuraea montanisoli</name>
    <dbReference type="NCBI Taxonomy" id="2741721"/>
    <lineage>
        <taxon>Bacteria</taxon>
        <taxon>Bacillati</taxon>
        <taxon>Actinomycetota</taxon>
        <taxon>Actinomycetes</taxon>
        <taxon>Streptosporangiales</taxon>
        <taxon>Streptosporangiaceae</taxon>
        <taxon>Nonomuraea</taxon>
    </lineage>
</organism>
<protein>
    <recommendedName>
        <fullName evidence="2">DUF7144 domain-containing protein</fullName>
    </recommendedName>
</protein>
<comment type="caution">
    <text evidence="3">The sequence shown here is derived from an EMBL/GenBank/DDBJ whole genome shotgun (WGS) entry which is preliminary data.</text>
</comment>
<keyword evidence="4" id="KW-1185">Reference proteome</keyword>
<dbReference type="EMBL" id="JABWGN010000006">
    <property type="protein sequence ID" value="NUW33025.1"/>
    <property type="molecule type" value="Genomic_DNA"/>
</dbReference>
<evidence type="ECO:0000259" key="2">
    <source>
        <dbReference type="Pfam" id="PF23636"/>
    </source>
</evidence>
<feature type="transmembrane region" description="Helical" evidence="1">
    <location>
        <begin position="59"/>
        <end position="79"/>
    </location>
</feature>
<evidence type="ECO:0000313" key="3">
    <source>
        <dbReference type="EMBL" id="NUW33025.1"/>
    </source>
</evidence>
<evidence type="ECO:0000256" key="1">
    <source>
        <dbReference type="SAM" id="Phobius"/>
    </source>
</evidence>
<keyword evidence="1" id="KW-1133">Transmembrane helix</keyword>
<gene>
    <name evidence="3" type="ORF">HTZ77_16510</name>
</gene>
<dbReference type="InterPro" id="IPR055568">
    <property type="entry name" value="DUF7144"/>
</dbReference>
<accession>A0A7Y6I902</accession>
<keyword evidence="1" id="KW-0472">Membrane</keyword>
<dbReference type="Pfam" id="PF23636">
    <property type="entry name" value="DUF7144"/>
    <property type="match status" value="1"/>
</dbReference>
<feature type="transmembrane region" description="Helical" evidence="1">
    <location>
        <begin position="86"/>
        <end position="102"/>
    </location>
</feature>
<reference evidence="3 4" key="1">
    <citation type="submission" date="2020-06" db="EMBL/GenBank/DDBJ databases">
        <title>Nonomuraea sp. SMC257, a novel actinomycete isolated from soil.</title>
        <authorList>
            <person name="Chanama M."/>
        </authorList>
    </citation>
    <scope>NUCLEOTIDE SEQUENCE [LARGE SCALE GENOMIC DNA]</scope>
    <source>
        <strain evidence="3 4">SMC257</strain>
    </source>
</reference>
<sequence>MTYQARHHVTGWVGWVWFAAVMIIMSGLFNVISGLYAIFSGDFYVETARRLFLFNLTGWGWVHLLLGILLFVVGVALMVGQTWARVIGVILVMLNAITQLIWIAVNPWWSLVVIAVDLVVLYALIVHGREAKEMAEG</sequence>
<feature type="transmembrane region" description="Helical" evidence="1">
    <location>
        <begin position="12"/>
        <end position="39"/>
    </location>
</feature>
<dbReference type="Proteomes" id="UP000586042">
    <property type="component" value="Unassembled WGS sequence"/>
</dbReference>
<evidence type="ECO:0000313" key="4">
    <source>
        <dbReference type="Proteomes" id="UP000586042"/>
    </source>
</evidence>
<keyword evidence="1" id="KW-0812">Transmembrane</keyword>